<evidence type="ECO:0000256" key="11">
    <source>
        <dbReference type="SAM" id="MobiDB-lite"/>
    </source>
</evidence>
<keyword evidence="6" id="KW-0809">Transit peptide</keyword>
<evidence type="ECO:0000256" key="8">
    <source>
        <dbReference type="ARBA" id="ARBA00023065"/>
    </source>
</evidence>
<dbReference type="OMA" id="FKQKGVM"/>
<dbReference type="Gene3D" id="1.20.58.340">
    <property type="entry name" value="Magnesium transport protein CorA, transmembrane region"/>
    <property type="match status" value="1"/>
</dbReference>
<comment type="similarity">
    <text evidence="2 10">Belongs to the CorA metal ion transporter (MIT) (TC 1.A.35) family.</text>
</comment>
<keyword evidence="8 10" id="KW-0406">Ion transport</keyword>
<organism evidence="12 13">
    <name type="scientific">Pyricularia oryzae</name>
    <name type="common">Rice blast fungus</name>
    <name type="synonym">Magnaporthe oryzae</name>
    <dbReference type="NCBI Taxonomy" id="318829"/>
    <lineage>
        <taxon>Eukaryota</taxon>
        <taxon>Fungi</taxon>
        <taxon>Dikarya</taxon>
        <taxon>Ascomycota</taxon>
        <taxon>Pezizomycotina</taxon>
        <taxon>Sordariomycetes</taxon>
        <taxon>Sordariomycetidae</taxon>
        <taxon>Magnaporthales</taxon>
        <taxon>Pyriculariaceae</taxon>
        <taxon>Pyricularia</taxon>
    </lineage>
</organism>
<comment type="subcellular location">
    <subcellularLocation>
        <location evidence="1">Membrane</location>
        <topology evidence="1">Multi-pass membrane protein</topology>
    </subcellularLocation>
    <subcellularLocation>
        <location evidence="10">Mitochondrion inner membrane</location>
        <topology evidence="10">Multi-pass membrane protein</topology>
    </subcellularLocation>
</comment>
<evidence type="ECO:0000256" key="10">
    <source>
        <dbReference type="RuleBase" id="RU366042"/>
    </source>
</evidence>
<dbReference type="GO" id="GO:0045016">
    <property type="term" value="P:mitochondrial magnesium ion transmembrane transport"/>
    <property type="evidence" value="ECO:0007669"/>
    <property type="project" value="TreeGrafter"/>
</dbReference>
<dbReference type="Pfam" id="PF22099">
    <property type="entry name" value="MRS2-like"/>
    <property type="match status" value="1"/>
</dbReference>
<evidence type="ECO:0000313" key="13">
    <source>
        <dbReference type="Proteomes" id="UP000294847"/>
    </source>
</evidence>
<dbReference type="CDD" id="cd12823">
    <property type="entry name" value="Mrs2_Mfm1p-like"/>
    <property type="match status" value="1"/>
</dbReference>
<evidence type="ECO:0000256" key="4">
    <source>
        <dbReference type="ARBA" id="ARBA00022692"/>
    </source>
</evidence>
<evidence type="ECO:0000313" key="12">
    <source>
        <dbReference type="EMBL" id="QBZ61192.1"/>
    </source>
</evidence>
<keyword evidence="3 10" id="KW-0813">Transport</keyword>
<evidence type="ECO:0000256" key="9">
    <source>
        <dbReference type="ARBA" id="ARBA00023136"/>
    </source>
</evidence>
<dbReference type="PANTHER" id="PTHR13890:SF0">
    <property type="entry name" value="MAGNESIUM TRANSPORTER MRS2 HOMOLOG, MITOCHONDRIAL"/>
    <property type="match status" value="1"/>
</dbReference>
<evidence type="ECO:0000256" key="5">
    <source>
        <dbReference type="ARBA" id="ARBA00022842"/>
    </source>
</evidence>
<gene>
    <name evidence="12" type="ORF">PoMZ_08140</name>
</gene>
<name>A0A4P7NGV4_PYROR</name>
<reference evidence="12 13" key="1">
    <citation type="journal article" date="2019" name="Mol. Biol. Evol.">
        <title>Blast fungal genomes show frequent chromosomal changes, gene gains and losses, and effector gene turnover.</title>
        <authorList>
            <person name="Gomez Luciano L.B."/>
            <person name="Jason Tsai I."/>
            <person name="Chuma I."/>
            <person name="Tosa Y."/>
            <person name="Chen Y.H."/>
            <person name="Li J.Y."/>
            <person name="Li M.Y."/>
            <person name="Jade Lu M.Y."/>
            <person name="Nakayashiki H."/>
            <person name="Li W.H."/>
        </authorList>
    </citation>
    <scope>NUCLEOTIDE SEQUENCE [LARGE SCALE GENOMIC DNA]</scope>
    <source>
        <strain evidence="12">MZ5-1-6</strain>
    </source>
</reference>
<keyword evidence="9 10" id="KW-0472">Membrane</keyword>
<dbReference type="Proteomes" id="UP000294847">
    <property type="component" value="Chromosome 4"/>
</dbReference>
<keyword evidence="5 10" id="KW-0460">Magnesium</keyword>
<keyword evidence="10" id="KW-0496">Mitochondrion</keyword>
<dbReference type="GO" id="GO:0005743">
    <property type="term" value="C:mitochondrial inner membrane"/>
    <property type="evidence" value="ECO:0007669"/>
    <property type="project" value="UniProtKB-SubCell"/>
</dbReference>
<dbReference type="SMR" id="A0A4P7NGV4"/>
<sequence>MPLASHLALRHGSLGYAWCLKPSRSFGGIHGRQLIPRNPWQSSVVTQRSPPSSRFRTDAWPHSRRLGHPEKGSAQSEPRLRYTEVDEHGSITQSVSSSRSELLAKYGLAPRDIRKIDSSTLSHILIRPTTVLLHLFHLKVLVQRNRVLLFDSFQSSPDASSTVSPASRSALLRDLQDRIRQPTNGSQPQTNDDTSSAPLPYEFRALEAVLGCVVTELERELYTIKGPALQLLKSLEEEVDSGLDRRKLHVLLNLHNQLSRFAQQADLVRTAVEDVLDYEDSMAALYLTDKAEGRARATFDDLTTVELLLDSYYRLFDEIAQEAQNLVVTIRNTEESVSAILDANRNLLMLLDLKFRMGTLGLAMGSFFSAFYGMNIMSHIREYLWAFPGVSATSAVLAIVTSCYGMLVLRKFVRLRLSGRGDAATAARKVR</sequence>
<dbReference type="InterPro" id="IPR039204">
    <property type="entry name" value="MRS2-like"/>
</dbReference>
<dbReference type="GO" id="GO:0015095">
    <property type="term" value="F:magnesium ion transmembrane transporter activity"/>
    <property type="evidence" value="ECO:0007669"/>
    <property type="project" value="TreeGrafter"/>
</dbReference>
<protein>
    <recommendedName>
        <fullName evidence="10">Magnesium transporter</fullName>
    </recommendedName>
</protein>
<dbReference type="EMBL" id="CP034207">
    <property type="protein sequence ID" value="QBZ61192.1"/>
    <property type="molecule type" value="Genomic_DNA"/>
</dbReference>
<keyword evidence="10" id="KW-0999">Mitochondrion inner membrane</keyword>
<evidence type="ECO:0000256" key="6">
    <source>
        <dbReference type="ARBA" id="ARBA00022946"/>
    </source>
</evidence>
<dbReference type="Gene3D" id="2.40.128.330">
    <property type="match status" value="1"/>
</dbReference>
<keyword evidence="7 10" id="KW-1133">Transmembrane helix</keyword>
<feature type="compositionally biased region" description="Basic and acidic residues" evidence="11">
    <location>
        <begin position="55"/>
        <end position="71"/>
    </location>
</feature>
<dbReference type="AlphaFoldDB" id="A0A4P7NGV4"/>
<feature type="transmembrane region" description="Helical" evidence="10">
    <location>
        <begin position="383"/>
        <end position="409"/>
    </location>
</feature>
<feature type="region of interest" description="Disordered" evidence="11">
    <location>
        <begin position="42"/>
        <end position="79"/>
    </location>
</feature>
<feature type="transmembrane region" description="Helical" evidence="10">
    <location>
        <begin position="355"/>
        <end position="377"/>
    </location>
</feature>
<evidence type="ECO:0000256" key="2">
    <source>
        <dbReference type="ARBA" id="ARBA00009765"/>
    </source>
</evidence>
<dbReference type="PANTHER" id="PTHR13890">
    <property type="entry name" value="RNA SPLICING PROTEIN MRS2, MITOCHONDRIAL"/>
    <property type="match status" value="1"/>
</dbReference>
<evidence type="ECO:0000256" key="3">
    <source>
        <dbReference type="ARBA" id="ARBA00022448"/>
    </source>
</evidence>
<accession>A0A4P7NGV4</accession>
<evidence type="ECO:0000256" key="1">
    <source>
        <dbReference type="ARBA" id="ARBA00004141"/>
    </source>
</evidence>
<feature type="compositionally biased region" description="Polar residues" evidence="11">
    <location>
        <begin position="42"/>
        <end position="54"/>
    </location>
</feature>
<evidence type="ECO:0000256" key="7">
    <source>
        <dbReference type="ARBA" id="ARBA00022989"/>
    </source>
</evidence>
<keyword evidence="4 10" id="KW-0812">Transmembrane</keyword>
<proteinExistence type="inferred from homology"/>